<dbReference type="eggNOG" id="ENOG502RYV3">
    <property type="taxonomic scope" value="Eukaryota"/>
</dbReference>
<protein>
    <submittedName>
        <fullName evidence="2">Chromosome 8 open reading frame 74</fullName>
    </submittedName>
</protein>
<reference evidence="2" key="3">
    <citation type="submission" date="2025-09" db="UniProtKB">
        <authorList>
            <consortium name="Ensembl"/>
        </authorList>
    </citation>
    <scope>IDENTIFICATION</scope>
</reference>
<dbReference type="OMA" id="YQFVLCR"/>
<name>W5NJA2_LEPOC</name>
<reference evidence="3" key="1">
    <citation type="submission" date="2011-12" db="EMBL/GenBank/DDBJ databases">
        <title>The Draft Genome of Lepisosteus oculatus.</title>
        <authorList>
            <consortium name="The Broad Institute Genome Assembly &amp; Analysis Group"/>
            <consortium name="Computational R&amp;D Group"/>
            <consortium name="and Sequencing Platform"/>
            <person name="Di Palma F."/>
            <person name="Alfoldi J."/>
            <person name="Johnson J."/>
            <person name="Berlin A."/>
            <person name="Gnerre S."/>
            <person name="Jaffe D."/>
            <person name="MacCallum I."/>
            <person name="Young S."/>
            <person name="Walker B.J."/>
            <person name="Lander E.S."/>
            <person name="Lindblad-Toh K."/>
        </authorList>
    </citation>
    <scope>NUCLEOTIDE SEQUENCE [LARGE SCALE GENOMIC DNA]</scope>
</reference>
<reference evidence="2" key="2">
    <citation type="submission" date="2025-08" db="UniProtKB">
        <authorList>
            <consortium name="Ensembl"/>
        </authorList>
    </citation>
    <scope>IDENTIFICATION</scope>
</reference>
<dbReference type="PANTHER" id="PTHR28457:SF2">
    <property type="entry name" value="SIMILAR TO 4930578I06RIK PROTEIN"/>
    <property type="match status" value="1"/>
</dbReference>
<dbReference type="EMBL" id="AHAT01033800">
    <property type="status" value="NOT_ANNOTATED_CDS"/>
    <property type="molecule type" value="Genomic_DNA"/>
</dbReference>
<feature type="region of interest" description="Disordered" evidence="1">
    <location>
        <begin position="264"/>
        <end position="296"/>
    </location>
</feature>
<evidence type="ECO:0000256" key="1">
    <source>
        <dbReference type="SAM" id="MobiDB-lite"/>
    </source>
</evidence>
<proteinExistence type="predicted"/>
<dbReference type="PANTHER" id="PTHR28457">
    <property type="entry name" value="COILED-COIL DOMAIN-CONTAINING PROTEIN 189"/>
    <property type="match status" value="1"/>
</dbReference>
<organism evidence="2 3">
    <name type="scientific">Lepisosteus oculatus</name>
    <name type="common">Spotted gar</name>
    <dbReference type="NCBI Taxonomy" id="7918"/>
    <lineage>
        <taxon>Eukaryota</taxon>
        <taxon>Metazoa</taxon>
        <taxon>Chordata</taxon>
        <taxon>Craniata</taxon>
        <taxon>Vertebrata</taxon>
        <taxon>Euteleostomi</taxon>
        <taxon>Actinopterygii</taxon>
        <taxon>Neopterygii</taxon>
        <taxon>Holostei</taxon>
        <taxon>Semionotiformes</taxon>
        <taxon>Lepisosteidae</taxon>
        <taxon>Lepisosteus</taxon>
    </lineage>
</organism>
<dbReference type="Ensembl" id="ENSLOCT00000020747.1">
    <property type="protein sequence ID" value="ENSLOCP00000020711.1"/>
    <property type="gene ID" value="ENSLOCG00000016759.1"/>
</dbReference>
<dbReference type="EMBL" id="AHAT01033801">
    <property type="status" value="NOT_ANNOTATED_CDS"/>
    <property type="molecule type" value="Genomic_DNA"/>
</dbReference>
<evidence type="ECO:0000313" key="3">
    <source>
        <dbReference type="Proteomes" id="UP000018468"/>
    </source>
</evidence>
<dbReference type="Proteomes" id="UP000018468">
    <property type="component" value="Linkage group LG1"/>
</dbReference>
<accession>W5NJA2</accession>
<keyword evidence="3" id="KW-1185">Reference proteome</keyword>
<dbReference type="InterPro" id="IPR032727">
    <property type="entry name" value="CLAMP"/>
</dbReference>
<dbReference type="EMBL" id="AHAT01033799">
    <property type="status" value="NOT_ANNOTATED_CDS"/>
    <property type="molecule type" value="Genomic_DNA"/>
</dbReference>
<dbReference type="AlphaFoldDB" id="W5NJA2"/>
<sequence>MACLTTAAIREIVKLETKQRQDGLQHLRKQLRWKESSEDQELRQSVCLDFVYDNVMFAVKKGFPWQAVTQVGRIAEELLTESKGVALSQVISLIQNKLSQCGPRLLPYHHQAFFEFLMDTYVRHYCLYQSVLCAERTVESTVTELVVYVPPCPEPLSKGTDSQVWEYQQRQATLKEAEGQRRADIQSLKDSVGQKRENRLEKLLKDLQIQYSHTLDREVIERIVQDVVRAQVDLVLESLLKEVAMTAEILELKLQQKTLARNTTQPFPKSAGKPARHQDLSKPQNSFYQKKEHVNQ</sequence>
<dbReference type="InParanoid" id="W5NJA2"/>
<dbReference type="GeneTree" id="ENSGT00940000154323"/>
<dbReference type="Bgee" id="ENSLOCG00000016759">
    <property type="expression patterns" value="Expressed in testis and 7 other cell types or tissues"/>
</dbReference>
<evidence type="ECO:0000313" key="2">
    <source>
        <dbReference type="Ensembl" id="ENSLOCP00000020711.1"/>
    </source>
</evidence>